<proteinExistence type="predicted"/>
<dbReference type="AlphaFoldDB" id="A0A438N1A9"/>
<name>A0A438N1A9_EXOME</name>
<evidence type="ECO:0000313" key="2">
    <source>
        <dbReference type="Proteomes" id="UP000288859"/>
    </source>
</evidence>
<protein>
    <submittedName>
        <fullName evidence="1">Uncharacterized protein</fullName>
    </submittedName>
</protein>
<evidence type="ECO:0000313" key="1">
    <source>
        <dbReference type="EMBL" id="RVX69477.1"/>
    </source>
</evidence>
<dbReference type="EMBL" id="NAJM01000029">
    <property type="protein sequence ID" value="RVX69477.1"/>
    <property type="molecule type" value="Genomic_DNA"/>
</dbReference>
<gene>
    <name evidence="1" type="ORF">B0A52_06541</name>
</gene>
<reference evidence="1 2" key="1">
    <citation type="submission" date="2017-03" db="EMBL/GenBank/DDBJ databases">
        <title>Genomes of endolithic fungi from Antarctica.</title>
        <authorList>
            <person name="Coleine C."/>
            <person name="Masonjones S."/>
            <person name="Stajich J.E."/>
        </authorList>
    </citation>
    <scope>NUCLEOTIDE SEQUENCE [LARGE SCALE GENOMIC DNA]</scope>
    <source>
        <strain evidence="1 2">CCFEE 6314</strain>
    </source>
</reference>
<organism evidence="1 2">
    <name type="scientific">Exophiala mesophila</name>
    <name type="common">Black yeast-like fungus</name>
    <dbReference type="NCBI Taxonomy" id="212818"/>
    <lineage>
        <taxon>Eukaryota</taxon>
        <taxon>Fungi</taxon>
        <taxon>Dikarya</taxon>
        <taxon>Ascomycota</taxon>
        <taxon>Pezizomycotina</taxon>
        <taxon>Eurotiomycetes</taxon>
        <taxon>Chaetothyriomycetidae</taxon>
        <taxon>Chaetothyriales</taxon>
        <taxon>Herpotrichiellaceae</taxon>
        <taxon>Exophiala</taxon>
    </lineage>
</organism>
<comment type="caution">
    <text evidence="1">The sequence shown here is derived from an EMBL/GenBank/DDBJ whole genome shotgun (WGS) entry which is preliminary data.</text>
</comment>
<dbReference type="OrthoDB" id="4133592at2759"/>
<accession>A0A438N1A9</accession>
<sequence length="333" mass="36625">MANEDSFTVFLEPLDEDGSGQLRVSNLPIGDPGRFERLHIHERADVVPVLADLTEVVHGKLSGSGEPASLIVMDFWVSFTAHHTCISCSPRVENGRKRVLALCGKRLSRTSSLRHSSFLGSGKHRRFTKATIEVAFRDANTTPEKGPWVVGFDPVGKWQLKPTEKHVEMKRLVNASGQAGGGPGSLSVGVACEYTESQNEEDQITINGMKLYDGRPIGHKRKVRWSLIENESQRSGLPSQLRTLILLQRLDDEQFTAVVEIDAHVNLSASLLRMFGKKPADDPIIFEPNPEVPKERKLAWAKEAGIDPESLEGGNLAKHSLIVYANGKGEPPA</sequence>
<dbReference type="Proteomes" id="UP000288859">
    <property type="component" value="Unassembled WGS sequence"/>
</dbReference>